<feature type="transmembrane region" description="Helical" evidence="1">
    <location>
        <begin position="21"/>
        <end position="41"/>
    </location>
</feature>
<dbReference type="RefSeq" id="WP_341835955.1">
    <property type="nucleotide sequence ID" value="NZ_CP149822.1"/>
</dbReference>
<protein>
    <submittedName>
        <fullName evidence="2">ABC transporter permease</fullName>
    </submittedName>
</protein>
<keyword evidence="1" id="KW-1133">Transmembrane helix</keyword>
<gene>
    <name evidence="2" type="ORF">WJU16_24335</name>
</gene>
<dbReference type="Proteomes" id="UP001485459">
    <property type="component" value="Chromosome"/>
</dbReference>
<reference evidence="3" key="1">
    <citation type="submission" date="2024-03" db="EMBL/GenBank/DDBJ databases">
        <title>Chitinophaga horti sp. nov., isolated from garden soil.</title>
        <authorList>
            <person name="Lee D.S."/>
            <person name="Han D.M."/>
            <person name="Baek J.H."/>
            <person name="Choi D.G."/>
            <person name="Jeon J.H."/>
            <person name="Jeon C.O."/>
        </authorList>
    </citation>
    <scope>NUCLEOTIDE SEQUENCE [LARGE SCALE GENOMIC DNA]</scope>
    <source>
        <strain evidence="3">GPA1</strain>
    </source>
</reference>
<dbReference type="EMBL" id="CP149822">
    <property type="protein sequence ID" value="WZN41095.1"/>
    <property type="molecule type" value="Genomic_DNA"/>
</dbReference>
<keyword evidence="1" id="KW-0812">Transmembrane</keyword>
<keyword evidence="1" id="KW-0472">Membrane</keyword>
<evidence type="ECO:0000313" key="3">
    <source>
        <dbReference type="Proteomes" id="UP001485459"/>
    </source>
</evidence>
<sequence length="96" mass="11208">MWMNYIKIAWRNLTRNKMFSVINILGLAAGIAASLLILQYVSNELSYDRFHGKADRIYRLSRQRMDEENNYSTDWAAGTFGVGTHFKNEFPANTRR</sequence>
<name>A0ABZ2YNQ3_9BACT</name>
<accession>A0ABZ2YNQ3</accession>
<evidence type="ECO:0000313" key="2">
    <source>
        <dbReference type="EMBL" id="WZN41095.1"/>
    </source>
</evidence>
<proteinExistence type="predicted"/>
<evidence type="ECO:0000256" key="1">
    <source>
        <dbReference type="SAM" id="Phobius"/>
    </source>
</evidence>
<organism evidence="2 3">
    <name type="scientific">Chitinophaga pollutisoli</name>
    <dbReference type="NCBI Taxonomy" id="3133966"/>
    <lineage>
        <taxon>Bacteria</taxon>
        <taxon>Pseudomonadati</taxon>
        <taxon>Bacteroidota</taxon>
        <taxon>Chitinophagia</taxon>
        <taxon>Chitinophagales</taxon>
        <taxon>Chitinophagaceae</taxon>
        <taxon>Chitinophaga</taxon>
    </lineage>
</organism>
<keyword evidence="3" id="KW-1185">Reference proteome</keyword>